<keyword evidence="3" id="KW-0378">Hydrolase</keyword>
<dbReference type="Proteomes" id="UP000757900">
    <property type="component" value="Unassembled WGS sequence"/>
</dbReference>
<dbReference type="CDD" id="cd18799">
    <property type="entry name" value="SF2_C_EcoAI-like"/>
    <property type="match status" value="1"/>
</dbReference>
<dbReference type="AlphaFoldDB" id="A0A929MW61"/>
<keyword evidence="3" id="KW-0067">ATP-binding</keyword>
<keyword evidence="3" id="KW-0347">Helicase</keyword>
<feature type="non-terminal residue" evidence="3">
    <location>
        <position position="1"/>
    </location>
</feature>
<dbReference type="PANTHER" id="PTHR47396">
    <property type="entry name" value="TYPE I RESTRICTION ENZYME ECOKI R PROTEIN"/>
    <property type="match status" value="1"/>
</dbReference>
<dbReference type="EMBL" id="JABZFV010000380">
    <property type="protein sequence ID" value="MBF0935760.1"/>
    <property type="molecule type" value="Genomic_DNA"/>
</dbReference>
<dbReference type="PROSITE" id="PS51194">
    <property type="entry name" value="HELICASE_CTER"/>
    <property type="match status" value="1"/>
</dbReference>
<evidence type="ECO:0000259" key="2">
    <source>
        <dbReference type="PROSITE" id="PS51194"/>
    </source>
</evidence>
<dbReference type="InterPro" id="IPR027417">
    <property type="entry name" value="P-loop_NTPase"/>
</dbReference>
<dbReference type="GO" id="GO:0016787">
    <property type="term" value="F:hydrolase activity"/>
    <property type="evidence" value="ECO:0007669"/>
    <property type="project" value="InterPro"/>
</dbReference>
<feature type="non-terminal residue" evidence="3">
    <location>
        <position position="422"/>
    </location>
</feature>
<dbReference type="GO" id="GO:0003677">
    <property type="term" value="F:DNA binding"/>
    <property type="evidence" value="ECO:0007669"/>
    <property type="project" value="InterPro"/>
</dbReference>
<name>A0A929MW61_ABIDE</name>
<dbReference type="InterPro" id="IPR058403">
    <property type="entry name" value="DUF8090"/>
</dbReference>
<dbReference type="SUPFAM" id="SSF52540">
    <property type="entry name" value="P-loop containing nucleoside triphosphate hydrolases"/>
    <property type="match status" value="1"/>
</dbReference>
<gene>
    <name evidence="3" type="ORF">HXK00_09015</name>
</gene>
<evidence type="ECO:0000313" key="3">
    <source>
        <dbReference type="EMBL" id="MBF0935760.1"/>
    </source>
</evidence>
<dbReference type="InterPro" id="IPR006935">
    <property type="entry name" value="Helicase/UvrB_N"/>
</dbReference>
<proteinExistence type="predicted"/>
<dbReference type="PROSITE" id="PS51192">
    <property type="entry name" value="HELICASE_ATP_BIND_1"/>
    <property type="match status" value="1"/>
</dbReference>
<protein>
    <submittedName>
        <fullName evidence="3">DEAD/DEAH box helicase family protein</fullName>
    </submittedName>
</protein>
<dbReference type="GO" id="GO:0004386">
    <property type="term" value="F:helicase activity"/>
    <property type="evidence" value="ECO:0007669"/>
    <property type="project" value="UniProtKB-KW"/>
</dbReference>
<keyword evidence="3" id="KW-0547">Nucleotide-binding</keyword>
<dbReference type="InterPro" id="IPR050742">
    <property type="entry name" value="Helicase_Restrict-Modif_Enz"/>
</dbReference>
<feature type="domain" description="Helicase C-terminal" evidence="2">
    <location>
        <begin position="138"/>
        <end position="297"/>
    </location>
</feature>
<comment type="caution">
    <text evidence="3">The sequence shown here is derived from an EMBL/GenBank/DDBJ whole genome shotgun (WGS) entry which is preliminary data.</text>
</comment>
<reference evidence="3" key="1">
    <citation type="submission" date="2020-04" db="EMBL/GenBank/DDBJ databases">
        <title>Deep metagenomics examines the oral microbiome during advanced dental caries in children, revealing novel taxa and co-occurrences with host molecules.</title>
        <authorList>
            <person name="Baker J.L."/>
            <person name="Morton J.T."/>
            <person name="Dinis M."/>
            <person name="Alvarez R."/>
            <person name="Tran N.C."/>
            <person name="Knight R."/>
            <person name="Edlund A."/>
        </authorList>
    </citation>
    <scope>NUCLEOTIDE SEQUENCE</scope>
    <source>
        <strain evidence="3">JCVI_23_bin.16</strain>
    </source>
</reference>
<accession>A0A929MW61</accession>
<dbReference type="GO" id="GO:0005524">
    <property type="term" value="F:ATP binding"/>
    <property type="evidence" value="ECO:0007669"/>
    <property type="project" value="InterPro"/>
</dbReference>
<evidence type="ECO:0000313" key="4">
    <source>
        <dbReference type="Proteomes" id="UP000757900"/>
    </source>
</evidence>
<organism evidence="3 4">
    <name type="scientific">Abiotrophia defectiva</name>
    <name type="common">Streptococcus defectivus</name>
    <dbReference type="NCBI Taxonomy" id="46125"/>
    <lineage>
        <taxon>Bacteria</taxon>
        <taxon>Bacillati</taxon>
        <taxon>Bacillota</taxon>
        <taxon>Bacilli</taxon>
        <taxon>Lactobacillales</taxon>
        <taxon>Aerococcaceae</taxon>
        <taxon>Abiotrophia</taxon>
    </lineage>
</organism>
<dbReference type="Gene3D" id="3.40.50.300">
    <property type="entry name" value="P-loop containing nucleotide triphosphate hydrolases"/>
    <property type="match status" value="2"/>
</dbReference>
<dbReference type="GO" id="GO:0005829">
    <property type="term" value="C:cytosol"/>
    <property type="evidence" value="ECO:0007669"/>
    <property type="project" value="TreeGrafter"/>
</dbReference>
<dbReference type="PANTHER" id="PTHR47396:SF1">
    <property type="entry name" value="ATP-DEPENDENT HELICASE IRC3-RELATED"/>
    <property type="match status" value="1"/>
</dbReference>
<dbReference type="Pfam" id="PF00271">
    <property type="entry name" value="Helicase_C"/>
    <property type="match status" value="1"/>
</dbReference>
<dbReference type="InterPro" id="IPR014001">
    <property type="entry name" value="Helicase_ATP-bd"/>
</dbReference>
<dbReference type="InterPro" id="IPR001650">
    <property type="entry name" value="Helicase_C-like"/>
</dbReference>
<feature type="domain" description="Helicase ATP-binding" evidence="1">
    <location>
        <begin position="1"/>
        <end position="93"/>
    </location>
</feature>
<sequence>MSKSCIYRPGLDLSDKQYVFVTIQTLSRDANLAALAPDLFDYMLIDEVHKAGAATYQKVIDHFKPDFLLGMTATPERTDGFNIYELFDYNVAYEIRLQEALDEDMLCPFMYYGVKDIELDGQLLDETSDFSQLVADNRVNHLIEKVTYYGVSGQTVKGLIFCSRKDEAHELSHKLNERGYRTQALTGEDSQEVRQDVVARLEAGDLDYILTVDIFNEGIDIPSVNQVIMLRNTEASIIFIQQLGRGLRKHDSKEFVTIIDFIGNYKNNYLIPIALYGARSMNKDEYRRKLVNRQQLSGMTTINFEAVAREQIFSSIKQTKLSSMKNLKEAYIEMRNRKGRVPRLMDFLLEDSLDPIIFFEGSLKHYGQVIDKFEEDVDFPSSKELDQFLQFICEELLPGKRPHEIWLMKRLVEGQGDLDKEA</sequence>
<evidence type="ECO:0000259" key="1">
    <source>
        <dbReference type="PROSITE" id="PS51192"/>
    </source>
</evidence>
<dbReference type="Pfam" id="PF26350">
    <property type="entry name" value="DUF8090"/>
    <property type="match status" value="1"/>
</dbReference>
<dbReference type="SMART" id="SM00490">
    <property type="entry name" value="HELICc"/>
    <property type="match status" value="1"/>
</dbReference>
<dbReference type="Pfam" id="PF04851">
    <property type="entry name" value="ResIII"/>
    <property type="match status" value="1"/>
</dbReference>